<gene>
    <name evidence="5" type="ORF">AAGT95_10265</name>
</gene>
<accession>A0ABZ3CZ38</accession>
<dbReference type="Gene3D" id="1.10.260.40">
    <property type="entry name" value="lambda repressor-like DNA-binding domains"/>
    <property type="match status" value="1"/>
</dbReference>
<dbReference type="Proteomes" id="UP001453229">
    <property type="component" value="Chromosome"/>
</dbReference>
<keyword evidence="2 5" id="KW-0238">DNA-binding</keyword>
<dbReference type="EMBL" id="CP151919">
    <property type="protein sequence ID" value="XAD56345.1"/>
    <property type="molecule type" value="Genomic_DNA"/>
</dbReference>
<dbReference type="RefSeq" id="WP_342596409.1">
    <property type="nucleotide sequence ID" value="NZ_CP151919.1"/>
</dbReference>
<keyword evidence="1" id="KW-0805">Transcription regulation</keyword>
<evidence type="ECO:0000256" key="1">
    <source>
        <dbReference type="ARBA" id="ARBA00023015"/>
    </source>
</evidence>
<dbReference type="PROSITE" id="PS50932">
    <property type="entry name" value="HTH_LACI_2"/>
    <property type="match status" value="1"/>
</dbReference>
<dbReference type="Pfam" id="PF00356">
    <property type="entry name" value="LacI"/>
    <property type="match status" value="1"/>
</dbReference>
<dbReference type="InterPro" id="IPR010982">
    <property type="entry name" value="Lambda_DNA-bd_dom_sf"/>
</dbReference>
<evidence type="ECO:0000256" key="3">
    <source>
        <dbReference type="ARBA" id="ARBA00023163"/>
    </source>
</evidence>
<dbReference type="InterPro" id="IPR000843">
    <property type="entry name" value="HTH_LacI"/>
</dbReference>
<dbReference type="GO" id="GO:0003677">
    <property type="term" value="F:DNA binding"/>
    <property type="evidence" value="ECO:0007669"/>
    <property type="project" value="UniProtKB-KW"/>
</dbReference>
<dbReference type="CDD" id="cd06279">
    <property type="entry name" value="PBP1_LacI-like"/>
    <property type="match status" value="1"/>
</dbReference>
<dbReference type="PANTHER" id="PTHR30146:SF138">
    <property type="entry name" value="TRANSCRIPTIONAL REGULATORY PROTEIN"/>
    <property type="match status" value="1"/>
</dbReference>
<proteinExistence type="predicted"/>
<dbReference type="PANTHER" id="PTHR30146">
    <property type="entry name" value="LACI-RELATED TRANSCRIPTIONAL REPRESSOR"/>
    <property type="match status" value="1"/>
</dbReference>
<dbReference type="SMART" id="SM00354">
    <property type="entry name" value="HTH_LACI"/>
    <property type="match status" value="1"/>
</dbReference>
<evidence type="ECO:0000313" key="5">
    <source>
        <dbReference type="EMBL" id="XAD56345.1"/>
    </source>
</evidence>
<reference evidence="5 6" key="1">
    <citation type="submission" date="2024-04" db="EMBL/GenBank/DDBJ databases">
        <title>Salinicola lusitanus LLJ914,a marine bacterium isolated from the Okinawa Trough.</title>
        <authorList>
            <person name="Li J."/>
        </authorList>
    </citation>
    <scope>NUCLEOTIDE SEQUENCE [LARGE SCALE GENOMIC DNA]</scope>
    <source>
        <strain evidence="5 6">LLJ914</strain>
    </source>
</reference>
<dbReference type="Gene3D" id="3.40.50.2300">
    <property type="match status" value="2"/>
</dbReference>
<dbReference type="InterPro" id="IPR028082">
    <property type="entry name" value="Peripla_BP_I"/>
</dbReference>
<dbReference type="CDD" id="cd01392">
    <property type="entry name" value="HTH_LacI"/>
    <property type="match status" value="1"/>
</dbReference>
<evidence type="ECO:0000259" key="4">
    <source>
        <dbReference type="PROSITE" id="PS50932"/>
    </source>
</evidence>
<organism evidence="5 6">
    <name type="scientific">Salinicola lusitanus</name>
    <dbReference type="NCBI Taxonomy" id="1949085"/>
    <lineage>
        <taxon>Bacteria</taxon>
        <taxon>Pseudomonadati</taxon>
        <taxon>Pseudomonadota</taxon>
        <taxon>Gammaproteobacteria</taxon>
        <taxon>Oceanospirillales</taxon>
        <taxon>Halomonadaceae</taxon>
        <taxon>Salinicola</taxon>
    </lineage>
</organism>
<name>A0ABZ3CZ38_9GAMM</name>
<dbReference type="SUPFAM" id="SSF53822">
    <property type="entry name" value="Periplasmic binding protein-like I"/>
    <property type="match status" value="1"/>
</dbReference>
<evidence type="ECO:0000313" key="6">
    <source>
        <dbReference type="Proteomes" id="UP001453229"/>
    </source>
</evidence>
<protein>
    <submittedName>
        <fullName evidence="5">LacI family DNA-binding transcriptional regulator</fullName>
    </submittedName>
</protein>
<feature type="domain" description="HTH lacI-type" evidence="4">
    <location>
        <begin position="7"/>
        <end position="62"/>
    </location>
</feature>
<sequence>MSPTKRMTLKTVAARLGVSAATVSNAFNRPDQLSQARREEILAAAAALGYHGPDSRGRMLRTGRSGIIAMLLAENLFYSLSDSVASELIAGVAAQLDQHGHSLMLLPGRLEQSGGGVDMADGVIVYGLHGASSRILDLIAGRPAVAIDIDLPGIPAVHVDNYPASLALARHALRHPPQRVAIVGLRLTQSHVGQIGLEALLSADLTVTRRRLDGIFKALTEAAIDPDSVALWNVDQNTYEGCVPVVAALLDQPAASRPDLLICLSDRVALTAIDLAERRGLRVPEDLRITGFDGIAEGQRRRPRLTTVRQDSTTKGRLAAAMLLDLEPRRSRTLETELLIGDSAP</sequence>
<dbReference type="SUPFAM" id="SSF47413">
    <property type="entry name" value="lambda repressor-like DNA-binding domains"/>
    <property type="match status" value="1"/>
</dbReference>
<evidence type="ECO:0000256" key="2">
    <source>
        <dbReference type="ARBA" id="ARBA00023125"/>
    </source>
</evidence>
<dbReference type="InterPro" id="IPR046335">
    <property type="entry name" value="LacI/GalR-like_sensor"/>
</dbReference>
<dbReference type="Pfam" id="PF13377">
    <property type="entry name" value="Peripla_BP_3"/>
    <property type="match status" value="1"/>
</dbReference>
<keyword evidence="3" id="KW-0804">Transcription</keyword>
<keyword evidence="6" id="KW-1185">Reference proteome</keyword>